<comment type="caution">
    <text evidence="1">The sequence shown here is derived from an EMBL/GenBank/DDBJ whole genome shotgun (WGS) entry which is preliminary data.</text>
</comment>
<dbReference type="PATRIC" id="fig|991778.3.peg.6470"/>
<evidence type="ECO:0000313" key="1">
    <source>
        <dbReference type="EMBL" id="EGF23956.1"/>
    </source>
</evidence>
<dbReference type="Proteomes" id="UP000006222">
    <property type="component" value="Unassembled WGS sequence"/>
</dbReference>
<accession>F2B2A4</accession>
<dbReference type="AlphaFoldDB" id="F2B2A4"/>
<proteinExistence type="predicted"/>
<sequence>MEKLSAAHPVGSIAHKSNGTFASQAHKNGWIGMVHLPTQHVPGCTREQLPTRQLMACEKNCACLSN</sequence>
<reference evidence="1 2" key="1">
    <citation type="journal article" date="2013" name="Mar. Genomics">
        <title>Expression of sulfatases in Rhodopirellula baltica and the diversity of sulfatases in the genus Rhodopirellula.</title>
        <authorList>
            <person name="Wegner C.E."/>
            <person name="Richter-Heitmann T."/>
            <person name="Klindworth A."/>
            <person name="Klockow C."/>
            <person name="Richter M."/>
            <person name="Achstetter T."/>
            <person name="Glockner F.O."/>
            <person name="Harder J."/>
        </authorList>
    </citation>
    <scope>NUCLEOTIDE SEQUENCE [LARGE SCALE GENOMIC DNA]</scope>
    <source>
        <strain evidence="1 2">WH47</strain>
    </source>
</reference>
<organism evidence="1 2">
    <name type="scientific">Rhodopirellula baltica WH47</name>
    <dbReference type="NCBI Taxonomy" id="991778"/>
    <lineage>
        <taxon>Bacteria</taxon>
        <taxon>Pseudomonadati</taxon>
        <taxon>Planctomycetota</taxon>
        <taxon>Planctomycetia</taxon>
        <taxon>Pirellulales</taxon>
        <taxon>Pirellulaceae</taxon>
        <taxon>Rhodopirellula</taxon>
    </lineage>
</organism>
<dbReference type="EMBL" id="AFAR01000327">
    <property type="protein sequence ID" value="EGF23956.1"/>
    <property type="molecule type" value="Genomic_DNA"/>
</dbReference>
<evidence type="ECO:0000313" key="2">
    <source>
        <dbReference type="Proteomes" id="UP000006222"/>
    </source>
</evidence>
<protein>
    <submittedName>
        <fullName evidence="1">Uncharacterized protein</fullName>
    </submittedName>
</protein>
<name>F2B2A4_RHOBT</name>
<gene>
    <name evidence="1" type="ORF">RBWH47_05972</name>
</gene>